<protein>
    <submittedName>
        <fullName evidence="1">Carbohydrate ABC transporter permease</fullName>
    </submittedName>
</protein>
<proteinExistence type="predicted"/>
<dbReference type="InterPro" id="IPR050901">
    <property type="entry name" value="BP-dep_ABC_trans_perm"/>
</dbReference>
<evidence type="ECO:0000313" key="1">
    <source>
        <dbReference type="EMBL" id="MFC1412080.1"/>
    </source>
</evidence>
<dbReference type="InterPro" id="IPR000515">
    <property type="entry name" value="MetI-like"/>
</dbReference>
<gene>
    <name evidence="1" type="ORF">ACEZDG_22700</name>
</gene>
<dbReference type="Gene3D" id="1.10.3720.10">
    <property type="entry name" value="MetI-like"/>
    <property type="match status" value="1"/>
</dbReference>
<dbReference type="Proteomes" id="UP001592582">
    <property type="component" value="Unassembled WGS sequence"/>
</dbReference>
<dbReference type="SUPFAM" id="SSF161098">
    <property type="entry name" value="MetI-like"/>
    <property type="match status" value="1"/>
</dbReference>
<comment type="caution">
    <text evidence="1">The sequence shown here is derived from an EMBL/GenBank/DDBJ whole genome shotgun (WGS) entry which is preliminary data.</text>
</comment>
<dbReference type="PROSITE" id="PS50928">
    <property type="entry name" value="ABC_TM1"/>
    <property type="match status" value="1"/>
</dbReference>
<dbReference type="CDD" id="cd06261">
    <property type="entry name" value="TM_PBP2"/>
    <property type="match status" value="1"/>
</dbReference>
<name>A0ABV6VEC7_9ACTN</name>
<evidence type="ECO:0000313" key="2">
    <source>
        <dbReference type="Proteomes" id="UP001592582"/>
    </source>
</evidence>
<organism evidence="1 2">
    <name type="scientific">Streptacidiphilus alkalitolerans</name>
    <dbReference type="NCBI Taxonomy" id="3342712"/>
    <lineage>
        <taxon>Bacteria</taxon>
        <taxon>Bacillati</taxon>
        <taxon>Actinomycetota</taxon>
        <taxon>Actinomycetes</taxon>
        <taxon>Kitasatosporales</taxon>
        <taxon>Streptomycetaceae</taxon>
        <taxon>Streptacidiphilus</taxon>
    </lineage>
</organism>
<reference evidence="1 2" key="1">
    <citation type="submission" date="2024-09" db="EMBL/GenBank/DDBJ databases">
        <authorList>
            <person name="Lee S.D."/>
        </authorList>
    </citation>
    <scope>NUCLEOTIDE SEQUENCE [LARGE SCALE GENOMIC DNA]</scope>
    <source>
        <strain evidence="1 2">N1-1</strain>
    </source>
</reference>
<dbReference type="PANTHER" id="PTHR32243">
    <property type="entry name" value="MALTOSE TRANSPORT SYSTEM PERMEASE-RELATED"/>
    <property type="match status" value="1"/>
</dbReference>
<dbReference type="EMBL" id="JBHEZX010000010">
    <property type="protein sequence ID" value="MFC1412080.1"/>
    <property type="molecule type" value="Genomic_DNA"/>
</dbReference>
<dbReference type="Pfam" id="PF00528">
    <property type="entry name" value="BPD_transp_1"/>
    <property type="match status" value="1"/>
</dbReference>
<accession>A0ABV6VEC7</accession>
<sequence length="303" mass="33393">MAIDLPKAPPAMLPKAKKARGAERGLHQNRWMTGVWNTVALAFAVVMGFPIYWMVLTTVKSNTDLLKQNPTFWPSHFNFSSYSTIFNDPNFLPDLGNTALITLGAVILGLVVGFLAAVAVARFRFRGRNFFIVSMLVVQMVPLLSLVIPMFLILKSAGLYDEIFGVIIAYLVFTIPYVVWTLRSFIVNIPQELDEAAMVDGCTRWGAFFRVVLPLTVPGLITTGVYCWIQAWNEFIIANTMLVSNNKQTSMVWLTSYAASPTHSADYGSQMAGALLVSLPVIILFVIFQKRVASGLTAGAVKG</sequence>
<dbReference type="PANTHER" id="PTHR32243:SF18">
    <property type="entry name" value="INNER MEMBRANE ABC TRANSPORTER PERMEASE PROTEIN YCJP"/>
    <property type="match status" value="1"/>
</dbReference>
<keyword evidence="2" id="KW-1185">Reference proteome</keyword>
<dbReference type="InterPro" id="IPR035906">
    <property type="entry name" value="MetI-like_sf"/>
</dbReference>